<evidence type="ECO:0000256" key="1">
    <source>
        <dbReference type="SAM" id="Phobius"/>
    </source>
</evidence>
<dbReference type="AlphaFoldDB" id="A0A068Y4K9"/>
<reference evidence="2" key="2">
    <citation type="submission" date="2015-11" db="EMBL/GenBank/DDBJ databases">
        <authorList>
            <person name="Zhang Y."/>
            <person name="Guo Z."/>
        </authorList>
    </citation>
    <scope>NUCLEOTIDE SEQUENCE</scope>
</reference>
<feature type="transmembrane region" description="Helical" evidence="1">
    <location>
        <begin position="44"/>
        <end position="64"/>
    </location>
</feature>
<keyword evidence="1" id="KW-1133">Transmembrane helix</keyword>
<evidence type="ECO:0000313" key="3">
    <source>
        <dbReference type="Proteomes" id="UP000017246"/>
    </source>
</evidence>
<evidence type="ECO:0000313" key="2">
    <source>
        <dbReference type="EMBL" id="CDS39727.1"/>
    </source>
</evidence>
<feature type="transmembrane region" description="Helical" evidence="1">
    <location>
        <begin position="84"/>
        <end position="105"/>
    </location>
</feature>
<organism evidence="2 3">
    <name type="scientific">Echinococcus multilocularis</name>
    <name type="common">Fox tapeworm</name>
    <dbReference type="NCBI Taxonomy" id="6211"/>
    <lineage>
        <taxon>Eukaryota</taxon>
        <taxon>Metazoa</taxon>
        <taxon>Spiralia</taxon>
        <taxon>Lophotrochozoa</taxon>
        <taxon>Platyhelminthes</taxon>
        <taxon>Cestoda</taxon>
        <taxon>Eucestoda</taxon>
        <taxon>Cyclophyllidea</taxon>
        <taxon>Taeniidae</taxon>
        <taxon>Echinococcus</taxon>
    </lineage>
</organism>
<dbReference type="EMBL" id="LN902842">
    <property type="protein sequence ID" value="CDS39727.1"/>
    <property type="molecule type" value="Genomic_DNA"/>
</dbReference>
<dbReference type="OrthoDB" id="6244800at2759"/>
<feature type="transmembrane region" description="Helical" evidence="1">
    <location>
        <begin position="117"/>
        <end position="139"/>
    </location>
</feature>
<keyword evidence="3" id="KW-1185">Reference proteome</keyword>
<name>A0A068Y4K9_ECHMU</name>
<keyword evidence="1" id="KW-0812">Transmembrane</keyword>
<sequence>MTRFNESRSLKHEMVTKEAIAAGAAHSFTYHFTRLTLQVMNIRIVTCVLLGIAILFTVIGVATNQWMGGNLLRNSSNYSVTANAVGYLLIVGAVLLCITLIIGIVQVRRSTESFCLCVAYFITLYLGVAALLVAAMVLLHRCGRLCVRASSGNPRAHVHPLHNEANYNPPDGPCDTLRTLQQQLRQRLLFCCYHFKCLVPFLYPKLTNSFSYLFISVFLPHRPSNGIVLLYHSACLLFML</sequence>
<reference evidence="2" key="1">
    <citation type="journal article" date="2013" name="Nature">
        <title>The genomes of four tapeworm species reveal adaptations to parasitism.</title>
        <authorList>
            <person name="Tsai I.J."/>
            <person name="Zarowiecki M."/>
            <person name="Holroyd N."/>
            <person name="Garciarrubio A."/>
            <person name="Sanchez-Flores A."/>
            <person name="Brooks K.L."/>
            <person name="Tracey A."/>
            <person name="Bobes R.J."/>
            <person name="Fragoso G."/>
            <person name="Sciutto E."/>
            <person name="Aslett M."/>
            <person name="Beasley H."/>
            <person name="Bennett H.M."/>
            <person name="Cai J."/>
            <person name="Camicia F."/>
            <person name="Clark R."/>
            <person name="Cucher M."/>
            <person name="De Silva N."/>
            <person name="Day T.A."/>
            <person name="Deplazes P."/>
            <person name="Estrada K."/>
            <person name="Fernandez C."/>
            <person name="Holland P.W."/>
            <person name="Hou J."/>
            <person name="Hu S."/>
            <person name="Huckvale T."/>
            <person name="Hung S.S."/>
            <person name="Kamenetzky L."/>
            <person name="Keane J.A."/>
            <person name="Kiss F."/>
            <person name="Koziol U."/>
            <person name="Lambert O."/>
            <person name="Liu K."/>
            <person name="Luo X."/>
            <person name="Luo Y."/>
            <person name="Macchiaroli N."/>
            <person name="Nichol S."/>
            <person name="Paps J."/>
            <person name="Parkinson J."/>
            <person name="Pouchkina-Stantcheva N."/>
            <person name="Riddiford N."/>
            <person name="Rosenzvit M."/>
            <person name="Salinas G."/>
            <person name="Wasmuth J.D."/>
            <person name="Zamanian M."/>
            <person name="Zheng Y."/>
            <person name="Cai X."/>
            <person name="Soberon X."/>
            <person name="Olson P.D."/>
            <person name="Laclette J.P."/>
            <person name="Brehm K."/>
            <person name="Berriman M."/>
            <person name="Garciarrubio A."/>
            <person name="Bobes R.J."/>
            <person name="Fragoso G."/>
            <person name="Sanchez-Flores A."/>
            <person name="Estrada K."/>
            <person name="Cevallos M.A."/>
            <person name="Morett E."/>
            <person name="Gonzalez V."/>
            <person name="Portillo T."/>
            <person name="Ochoa-Leyva A."/>
            <person name="Jose M.V."/>
            <person name="Sciutto E."/>
            <person name="Landa A."/>
            <person name="Jimenez L."/>
            <person name="Valdes V."/>
            <person name="Carrero J.C."/>
            <person name="Larralde C."/>
            <person name="Morales-Montor J."/>
            <person name="Limon-Lason J."/>
            <person name="Soberon X."/>
            <person name="Laclette J.P."/>
        </authorList>
    </citation>
    <scope>NUCLEOTIDE SEQUENCE [LARGE SCALE GENOMIC DNA]</scope>
</reference>
<dbReference type="Proteomes" id="UP000017246">
    <property type="component" value="Unassembled WGS sequence"/>
</dbReference>
<protein>
    <submittedName>
        <fullName evidence="2">Expressed protein</fullName>
    </submittedName>
</protein>
<accession>A0A068Y4K9</accession>
<keyword evidence="1" id="KW-0472">Membrane</keyword>
<proteinExistence type="predicted"/>
<gene>
    <name evidence="2" type="ORF">EmuJ_000727200</name>
</gene>